<sequence>GLPAFQRPAYRESIIAKAASRTRSSPSAADSTRPSSTLTRPGRTAPGSAAPDHCMTVVDHNYTTTDLAALYTVGCRVNFIWQRFESTSAGRRPWPTDAQHARLLDALARANTFQASWLTSSKVIYLSASVCGSGIQIALAGTQKP</sequence>
<name>A0A367LL20_9HYPO</name>
<keyword evidence="3" id="KW-1185">Reference proteome</keyword>
<evidence type="ECO:0000313" key="3">
    <source>
        <dbReference type="Proteomes" id="UP000253664"/>
    </source>
</evidence>
<comment type="caution">
    <text evidence="2">The sequence shown here is derived from an EMBL/GenBank/DDBJ whole genome shotgun (WGS) entry which is preliminary data.</text>
</comment>
<protein>
    <submittedName>
        <fullName evidence="2">Uncharacterized protein</fullName>
    </submittedName>
</protein>
<dbReference type="EMBL" id="LKCN02000003">
    <property type="protein sequence ID" value="RCI15109.1"/>
    <property type="molecule type" value="Genomic_DNA"/>
</dbReference>
<feature type="region of interest" description="Disordered" evidence="1">
    <location>
        <begin position="16"/>
        <end position="53"/>
    </location>
</feature>
<accession>A0A367LL20</accession>
<evidence type="ECO:0000256" key="1">
    <source>
        <dbReference type="SAM" id="MobiDB-lite"/>
    </source>
</evidence>
<evidence type="ECO:0000313" key="2">
    <source>
        <dbReference type="EMBL" id="RCI15109.1"/>
    </source>
</evidence>
<feature type="compositionally biased region" description="Low complexity" evidence="1">
    <location>
        <begin position="18"/>
        <end position="37"/>
    </location>
</feature>
<gene>
    <name evidence="2" type="ORF">L249_6632</name>
</gene>
<proteinExistence type="predicted"/>
<reference evidence="2 3" key="1">
    <citation type="journal article" date="2015" name="BMC Genomics">
        <title>Insights from the genome of Ophiocordyceps polyrhachis-furcata to pathogenicity and host specificity in insect fungi.</title>
        <authorList>
            <person name="Wichadakul D."/>
            <person name="Kobmoo N."/>
            <person name="Ingsriswang S."/>
            <person name="Tangphatsornruang S."/>
            <person name="Chantasingh D."/>
            <person name="Luangsa-ard J.J."/>
            <person name="Eurwilaichitr L."/>
        </authorList>
    </citation>
    <scope>NUCLEOTIDE SEQUENCE [LARGE SCALE GENOMIC DNA]</scope>
    <source>
        <strain evidence="2 3">BCC 54312</strain>
    </source>
</reference>
<dbReference type="Proteomes" id="UP000253664">
    <property type="component" value="Unassembled WGS sequence"/>
</dbReference>
<organism evidence="2 3">
    <name type="scientific">Ophiocordyceps polyrhachis-furcata BCC 54312</name>
    <dbReference type="NCBI Taxonomy" id="1330021"/>
    <lineage>
        <taxon>Eukaryota</taxon>
        <taxon>Fungi</taxon>
        <taxon>Dikarya</taxon>
        <taxon>Ascomycota</taxon>
        <taxon>Pezizomycotina</taxon>
        <taxon>Sordariomycetes</taxon>
        <taxon>Hypocreomycetidae</taxon>
        <taxon>Hypocreales</taxon>
        <taxon>Ophiocordycipitaceae</taxon>
        <taxon>Ophiocordyceps</taxon>
    </lineage>
</organism>
<feature type="non-terminal residue" evidence="2">
    <location>
        <position position="1"/>
    </location>
</feature>
<dbReference type="AlphaFoldDB" id="A0A367LL20"/>